<accession>A0AA37KBC6</accession>
<dbReference type="AlphaFoldDB" id="A0AA37KBC6"/>
<sequence length="74" mass="8678">MKRKKIGLFVLLSVILFGYAGTVDYTEAVVYNMPQVIYDGIVEEHPDFSQKQIADYYVENQEELNLFYKFAMNE</sequence>
<gene>
    <name evidence="1" type="ORF">CE91St3_32870</name>
</gene>
<name>A0AA37KBC6_9BACT</name>
<organism evidence="1 2">
    <name type="scientific">Parabacteroides merdae</name>
    <dbReference type="NCBI Taxonomy" id="46503"/>
    <lineage>
        <taxon>Bacteria</taxon>
        <taxon>Pseudomonadati</taxon>
        <taxon>Bacteroidota</taxon>
        <taxon>Bacteroidia</taxon>
        <taxon>Bacteroidales</taxon>
        <taxon>Tannerellaceae</taxon>
        <taxon>Parabacteroides</taxon>
    </lineage>
</organism>
<evidence type="ECO:0000313" key="2">
    <source>
        <dbReference type="Proteomes" id="UP001055114"/>
    </source>
</evidence>
<comment type="caution">
    <text evidence="1">The sequence shown here is derived from an EMBL/GenBank/DDBJ whole genome shotgun (WGS) entry which is preliminary data.</text>
</comment>
<dbReference type="EMBL" id="BQNZ01000003">
    <property type="protein sequence ID" value="GKH73424.1"/>
    <property type="molecule type" value="Genomic_DNA"/>
</dbReference>
<protein>
    <submittedName>
        <fullName evidence="1">Uncharacterized protein</fullName>
    </submittedName>
</protein>
<dbReference type="RefSeq" id="WP_075965671.1">
    <property type="nucleotide sequence ID" value="NZ_BQNZ01000003.1"/>
</dbReference>
<proteinExistence type="predicted"/>
<reference evidence="1" key="1">
    <citation type="submission" date="2022-01" db="EMBL/GenBank/DDBJ databases">
        <title>Novel bile acid biosynthetic pathways are enriched in the microbiome of centenarians.</title>
        <authorList>
            <person name="Sato Y."/>
            <person name="Atarashi K."/>
            <person name="Plichta R.D."/>
            <person name="Arai Y."/>
            <person name="Sasajima S."/>
            <person name="Kearney M.S."/>
            <person name="Suda W."/>
            <person name="Takeshita K."/>
            <person name="Sasaki T."/>
            <person name="Okamoto S."/>
            <person name="Skelly N.A."/>
            <person name="Okamura Y."/>
            <person name="Vlamakis H."/>
            <person name="Li Y."/>
            <person name="Tanoue T."/>
            <person name="Takei H."/>
            <person name="Nittono H."/>
            <person name="Narushima S."/>
            <person name="Irie J."/>
            <person name="Itoh H."/>
            <person name="Moriya K."/>
            <person name="Sugiura Y."/>
            <person name="Suematsu M."/>
            <person name="Moritoki N."/>
            <person name="Shibata S."/>
            <person name="Littman R.D."/>
            <person name="Fischbach A.M."/>
            <person name="Uwamino Y."/>
            <person name="Inoue T."/>
            <person name="Honda A."/>
            <person name="Hattori M."/>
            <person name="Murai T."/>
            <person name="Xavier J.R."/>
            <person name="Hirose N."/>
            <person name="Honda K."/>
        </authorList>
    </citation>
    <scope>NUCLEOTIDE SEQUENCE</scope>
    <source>
        <strain evidence="1">CE91-St3</strain>
    </source>
</reference>
<evidence type="ECO:0000313" key="1">
    <source>
        <dbReference type="EMBL" id="GKH73424.1"/>
    </source>
</evidence>
<dbReference type="Proteomes" id="UP001055114">
    <property type="component" value="Unassembled WGS sequence"/>
</dbReference>